<dbReference type="Proteomes" id="UP000558488">
    <property type="component" value="Unassembled WGS sequence"/>
</dbReference>
<dbReference type="AlphaFoldDB" id="A0A7J7X0J9"/>
<dbReference type="EMBL" id="JACAGB010000009">
    <property type="protein sequence ID" value="KAF6343102.1"/>
    <property type="molecule type" value="Genomic_DNA"/>
</dbReference>
<name>A0A7J7X0J9_PIPKU</name>
<organism evidence="1 2">
    <name type="scientific">Pipistrellus kuhlii</name>
    <name type="common">Kuhl's pipistrelle</name>
    <dbReference type="NCBI Taxonomy" id="59472"/>
    <lineage>
        <taxon>Eukaryota</taxon>
        <taxon>Metazoa</taxon>
        <taxon>Chordata</taxon>
        <taxon>Craniata</taxon>
        <taxon>Vertebrata</taxon>
        <taxon>Euteleostomi</taxon>
        <taxon>Mammalia</taxon>
        <taxon>Eutheria</taxon>
        <taxon>Laurasiatheria</taxon>
        <taxon>Chiroptera</taxon>
        <taxon>Yangochiroptera</taxon>
        <taxon>Vespertilionidae</taxon>
        <taxon>Pipistrellus</taxon>
    </lineage>
</organism>
<proteinExistence type="predicted"/>
<keyword evidence="2" id="KW-1185">Reference proteome</keyword>
<protein>
    <submittedName>
        <fullName evidence="1">Uncharacterized protein</fullName>
    </submittedName>
</protein>
<evidence type="ECO:0000313" key="2">
    <source>
        <dbReference type="Proteomes" id="UP000558488"/>
    </source>
</evidence>
<accession>A0A7J7X0J9</accession>
<reference evidence="1 2" key="1">
    <citation type="journal article" date="2020" name="Nature">
        <title>Six reference-quality genomes reveal evolution of bat adaptations.</title>
        <authorList>
            <person name="Jebb D."/>
            <person name="Huang Z."/>
            <person name="Pippel M."/>
            <person name="Hughes G.M."/>
            <person name="Lavrichenko K."/>
            <person name="Devanna P."/>
            <person name="Winkler S."/>
            <person name="Jermiin L.S."/>
            <person name="Skirmuntt E.C."/>
            <person name="Katzourakis A."/>
            <person name="Burkitt-Gray L."/>
            <person name="Ray D.A."/>
            <person name="Sullivan K.A.M."/>
            <person name="Roscito J.G."/>
            <person name="Kirilenko B.M."/>
            <person name="Davalos L.M."/>
            <person name="Corthals A.P."/>
            <person name="Power M.L."/>
            <person name="Jones G."/>
            <person name="Ransome R.D."/>
            <person name="Dechmann D.K.N."/>
            <person name="Locatelli A.G."/>
            <person name="Puechmaille S.J."/>
            <person name="Fedrigo O."/>
            <person name="Jarvis E.D."/>
            <person name="Hiller M."/>
            <person name="Vernes S.C."/>
            <person name="Myers E.W."/>
            <person name="Teeling E.C."/>
        </authorList>
    </citation>
    <scope>NUCLEOTIDE SEQUENCE [LARGE SCALE GENOMIC DNA]</scope>
    <source>
        <strain evidence="1">MPipKuh1</strain>
        <tissue evidence="1">Flight muscle</tissue>
    </source>
</reference>
<comment type="caution">
    <text evidence="1">The sequence shown here is derived from an EMBL/GenBank/DDBJ whole genome shotgun (WGS) entry which is preliminary data.</text>
</comment>
<sequence length="123" mass="14616">MMNVFLNGFKINFCLHEDLPVFHPSANRFWPKFESFFKMILKSYRPSLYYEGKSGAHYIFIAPAATVELIVNEFHIAVTKRNKLSPRFSISVIFFIPQEKPKFLFQTLRYHIDCHQRNGVPWK</sequence>
<evidence type="ECO:0000313" key="1">
    <source>
        <dbReference type="EMBL" id="KAF6343102.1"/>
    </source>
</evidence>
<gene>
    <name evidence="1" type="ORF">mPipKuh1_010809</name>
</gene>